<dbReference type="Proteomes" id="UP000534306">
    <property type="component" value="Unassembled WGS sequence"/>
</dbReference>
<evidence type="ECO:0000313" key="4">
    <source>
        <dbReference type="Proteomes" id="UP000534306"/>
    </source>
</evidence>
<proteinExistence type="predicted"/>
<evidence type="ECO:0000313" key="5">
    <source>
        <dbReference type="Proteomes" id="UP000553957"/>
    </source>
</evidence>
<feature type="transmembrane region" description="Helical" evidence="1">
    <location>
        <begin position="95"/>
        <end position="113"/>
    </location>
</feature>
<keyword evidence="4" id="KW-1185">Reference proteome</keyword>
<dbReference type="EMBL" id="JABJRC010000004">
    <property type="protein sequence ID" value="NOL42212.1"/>
    <property type="molecule type" value="Genomic_DNA"/>
</dbReference>
<evidence type="ECO:0000313" key="3">
    <source>
        <dbReference type="EMBL" id="NOL42212.1"/>
    </source>
</evidence>
<evidence type="ECO:0000256" key="1">
    <source>
        <dbReference type="SAM" id="Phobius"/>
    </source>
</evidence>
<comment type="caution">
    <text evidence="3">The sequence shown here is derived from an EMBL/GenBank/DDBJ whole genome shotgun (WGS) entry which is preliminary data.</text>
</comment>
<evidence type="ECO:0008006" key="6">
    <source>
        <dbReference type="Google" id="ProtNLM"/>
    </source>
</evidence>
<feature type="transmembrane region" description="Helical" evidence="1">
    <location>
        <begin position="63"/>
        <end position="83"/>
    </location>
</feature>
<gene>
    <name evidence="2" type="ORF">HNR71_000145</name>
    <name evidence="3" type="ORF">HPO96_18360</name>
</gene>
<dbReference type="EMBL" id="JACHKF010000001">
    <property type="protein sequence ID" value="MBB6564508.1"/>
    <property type="molecule type" value="Genomic_DNA"/>
</dbReference>
<dbReference type="AlphaFoldDB" id="A0A7Y4NZM2"/>
<evidence type="ECO:0000313" key="2">
    <source>
        <dbReference type="EMBL" id="MBB6564508.1"/>
    </source>
</evidence>
<keyword evidence="1" id="KW-1133">Transmembrane helix</keyword>
<feature type="transmembrane region" description="Helical" evidence="1">
    <location>
        <begin position="6"/>
        <end position="28"/>
    </location>
</feature>
<keyword evidence="1" id="KW-0472">Membrane</keyword>
<dbReference type="Proteomes" id="UP000553957">
    <property type="component" value="Unassembled WGS sequence"/>
</dbReference>
<feature type="transmembrane region" description="Helical" evidence="1">
    <location>
        <begin position="119"/>
        <end position="137"/>
    </location>
</feature>
<protein>
    <recommendedName>
        <fullName evidence="6">DUF2306 domain-containing protein</fullName>
    </recommendedName>
</protein>
<reference evidence="2 5" key="2">
    <citation type="submission" date="2020-08" db="EMBL/GenBank/DDBJ databases">
        <title>Sequencing the genomes of 1000 actinobacteria strains.</title>
        <authorList>
            <person name="Klenk H.-P."/>
        </authorList>
    </citation>
    <scope>NUCLEOTIDE SEQUENCE [LARGE SCALE GENOMIC DNA]</scope>
    <source>
        <strain evidence="2 5">DSM 15626</strain>
    </source>
</reference>
<name>A0A7Y4NZM2_9ACTN</name>
<organism evidence="3 4">
    <name type="scientific">Kribbella sandramycini</name>
    <dbReference type="NCBI Taxonomy" id="60450"/>
    <lineage>
        <taxon>Bacteria</taxon>
        <taxon>Bacillati</taxon>
        <taxon>Actinomycetota</taxon>
        <taxon>Actinomycetes</taxon>
        <taxon>Propionibacteriales</taxon>
        <taxon>Kribbellaceae</taxon>
        <taxon>Kribbella</taxon>
    </lineage>
</organism>
<keyword evidence="1" id="KW-0812">Transmembrane</keyword>
<reference evidence="3 4" key="1">
    <citation type="submission" date="2020-05" db="EMBL/GenBank/DDBJ databases">
        <title>Genome sequence of Kribbella sandramycini ATCC 39419.</title>
        <authorList>
            <person name="Maclea K.S."/>
            <person name="Fair J.L."/>
        </authorList>
    </citation>
    <scope>NUCLEOTIDE SEQUENCE [LARGE SCALE GENOMIC DNA]</scope>
    <source>
        <strain evidence="3 4">ATCC 39419</strain>
    </source>
</reference>
<dbReference type="RefSeq" id="WP_171674723.1">
    <property type="nucleotide sequence ID" value="NZ_BAAAGT010000006.1"/>
</dbReference>
<sequence length="148" mass="16819">MRDIALIVHVVAGALAVLLGLPAIALTLRRRRLNWVGESYHWTIAVTCLSALVMVPYDWRRLWFFWPIGVAAYLFVYFGQRAAEQPGGLWYRGVLRGYGGSWIALWTGILITALPDQAWAWAVPVVLGTALVEWYCFRPSAQWLEERA</sequence>
<feature type="transmembrane region" description="Helical" evidence="1">
    <location>
        <begin position="40"/>
        <end position="57"/>
    </location>
</feature>
<accession>A0A7Y4NZM2</accession>